<sequence length="689" mass="72146">MDARTDAPTTAAVRPLTIGDLDRAKTMILAEIKSLSKMVADRLVTHLSRSEELHWTAAAAENLQGPHLVQTSSFSDAETVRAGLSMDRPHTSYAQLEATHKKRAAVPIHVPTQSRAPLMTCDDLEELLAQRLAHDPLLALRWEQELQERFLAQTPTPGSTPLHSNGASPSITPISSCPPSPLLGLRRSVSIHTCLSNADADTVSPSAVSDRSLPSRSTSRGVTVWNATSDYSALNIPQPTVAATAEVAEGVAPTALHSAGSGPRPLRTGAAVAPSSSSGVSISDMTPKNVSAPELSTAAPAGLEPGYSCVQRSLPSDWILSRSGHQRASEAAVPQEAAFLVDGNMDRFGGGRQETYEDEFSRFNGPSSSCWSLSDSSVGLAERDGVYTHTAGLRPHSALSNSSAATAGEAAAADNEAIGHRQELRQGLVQEILRQLAMAQSRGGARDGYGGRAPATARVMAGAGGHAIELGVGGQSHSRSHGAAPAASGPWMDRSAPATEDLSQRVPLSTLSATSRRSASATPVYHPGFLPDRQPRQRQQPSPQQQQQQYQSVPPPPPSPPRQQQQQQQQQRLGRCVGNSGLLASSNSSGRISIVVQRNADAPTSVAGAHHGRPAVVCSSSASSSSSIASLPGSSAGIPSFTDSPRDSNTDAIASGLMSSSSQHLIVSPTSHSACRESYFYLSSGQPDL</sequence>
<feature type="compositionally biased region" description="Polar residues" evidence="1">
    <location>
        <begin position="203"/>
        <end position="220"/>
    </location>
</feature>
<dbReference type="EMBL" id="BNCP01000061">
    <property type="protein sequence ID" value="GIL90971.1"/>
    <property type="molecule type" value="Genomic_DNA"/>
</dbReference>
<gene>
    <name evidence="2" type="ORF">Vretifemale_18678</name>
    <name evidence="3" type="ORF">Vretimale_17081</name>
</gene>
<feature type="compositionally biased region" description="Polar residues" evidence="1">
    <location>
        <begin position="153"/>
        <end position="167"/>
    </location>
</feature>
<dbReference type="OrthoDB" id="10503940at2759"/>
<dbReference type="EMBL" id="BNCQ01000054">
    <property type="protein sequence ID" value="GIM14050.1"/>
    <property type="molecule type" value="Genomic_DNA"/>
</dbReference>
<dbReference type="Proteomes" id="UP000747110">
    <property type="component" value="Unassembled WGS sequence"/>
</dbReference>
<name>A0A8J4FUM2_9CHLO</name>
<organism evidence="2 4">
    <name type="scientific">Volvox reticuliferus</name>
    <dbReference type="NCBI Taxonomy" id="1737510"/>
    <lineage>
        <taxon>Eukaryota</taxon>
        <taxon>Viridiplantae</taxon>
        <taxon>Chlorophyta</taxon>
        <taxon>core chlorophytes</taxon>
        <taxon>Chlorophyceae</taxon>
        <taxon>CS clade</taxon>
        <taxon>Chlamydomonadales</taxon>
        <taxon>Volvocaceae</taxon>
        <taxon>Volvox</taxon>
    </lineage>
</organism>
<feature type="region of interest" description="Disordered" evidence="1">
    <location>
        <begin position="200"/>
        <end position="220"/>
    </location>
</feature>
<evidence type="ECO:0000313" key="3">
    <source>
        <dbReference type="EMBL" id="GIM14050.1"/>
    </source>
</evidence>
<protein>
    <submittedName>
        <fullName evidence="2">Uncharacterized protein</fullName>
    </submittedName>
</protein>
<accession>A0A8J4FUM2</accession>
<feature type="compositionally biased region" description="Low complexity" evidence="1">
    <location>
        <begin position="508"/>
        <end position="522"/>
    </location>
</feature>
<reference evidence="2" key="1">
    <citation type="journal article" date="2021" name="Proc. Natl. Acad. Sci. U.S.A.">
        <title>Three genomes in the algal genus Volvox reveal the fate of a haploid sex-determining region after a transition to homothallism.</title>
        <authorList>
            <person name="Yamamoto K."/>
            <person name="Hamaji T."/>
            <person name="Kawai-Toyooka H."/>
            <person name="Matsuzaki R."/>
            <person name="Takahashi F."/>
            <person name="Nishimura Y."/>
            <person name="Kawachi M."/>
            <person name="Noguchi H."/>
            <person name="Minakuchi Y."/>
            <person name="Umen J.G."/>
            <person name="Toyoda A."/>
            <person name="Nozaki H."/>
        </authorList>
    </citation>
    <scope>NUCLEOTIDE SEQUENCE</scope>
    <source>
        <strain evidence="3">NIES-3785</strain>
        <strain evidence="2">NIES-3786</strain>
    </source>
</reference>
<feature type="compositionally biased region" description="Low complexity" evidence="1">
    <location>
        <begin position="269"/>
        <end position="283"/>
    </location>
</feature>
<keyword evidence="4" id="KW-1185">Reference proteome</keyword>
<feature type="region of interest" description="Disordered" evidence="1">
    <location>
        <begin position="153"/>
        <end position="174"/>
    </location>
</feature>
<feature type="region of interest" description="Disordered" evidence="1">
    <location>
        <begin position="256"/>
        <end position="287"/>
    </location>
</feature>
<proteinExistence type="predicted"/>
<comment type="caution">
    <text evidence="2">The sequence shown here is derived from an EMBL/GenBank/DDBJ whole genome shotgun (WGS) entry which is preliminary data.</text>
</comment>
<feature type="compositionally biased region" description="Low complexity" evidence="1">
    <location>
        <begin position="562"/>
        <end position="574"/>
    </location>
</feature>
<feature type="compositionally biased region" description="Low complexity" evidence="1">
    <location>
        <begin position="537"/>
        <end position="552"/>
    </location>
</feature>
<dbReference type="Proteomes" id="UP000722791">
    <property type="component" value="Unassembled WGS sequence"/>
</dbReference>
<evidence type="ECO:0000313" key="2">
    <source>
        <dbReference type="EMBL" id="GIL90971.1"/>
    </source>
</evidence>
<dbReference type="AlphaFoldDB" id="A0A8J4FUM2"/>
<evidence type="ECO:0000313" key="4">
    <source>
        <dbReference type="Proteomes" id="UP000747110"/>
    </source>
</evidence>
<evidence type="ECO:0000256" key="1">
    <source>
        <dbReference type="SAM" id="MobiDB-lite"/>
    </source>
</evidence>
<feature type="region of interest" description="Disordered" evidence="1">
    <location>
        <begin position="470"/>
        <end position="574"/>
    </location>
</feature>